<evidence type="ECO:0000256" key="1">
    <source>
        <dbReference type="ARBA" id="ARBA00004496"/>
    </source>
</evidence>
<dbReference type="Pfam" id="PF13500">
    <property type="entry name" value="AAA_26"/>
    <property type="match status" value="1"/>
</dbReference>
<protein>
    <recommendedName>
        <fullName evidence="7 12">Phosphate acetyltransferase</fullName>
        <ecNumber evidence="6 12">2.3.1.8</ecNumber>
    </recommendedName>
    <alternativeName>
        <fullName evidence="11 12">Phosphotransacetylase</fullName>
    </alternativeName>
</protein>
<accession>A0A5C6F8N0</accession>
<dbReference type="InterPro" id="IPR010766">
    <property type="entry name" value="DRTGG"/>
</dbReference>
<feature type="domain" description="DRTGG" evidence="14">
    <location>
        <begin position="215"/>
        <end position="325"/>
    </location>
</feature>
<comment type="similarity">
    <text evidence="3 12">In the C-terminal section; belongs to the phosphate acetyltransferase and butyryltransferase family.</text>
</comment>
<dbReference type="CDD" id="cd03109">
    <property type="entry name" value="DTBS"/>
    <property type="match status" value="1"/>
</dbReference>
<dbReference type="EMBL" id="SJPX01000002">
    <property type="protein sequence ID" value="TWU56079.1"/>
    <property type="molecule type" value="Genomic_DNA"/>
</dbReference>
<dbReference type="InterPro" id="IPR050500">
    <property type="entry name" value="Phos_Acetyltrans/Butyryltrans"/>
</dbReference>
<comment type="subcellular location">
    <subcellularLocation>
        <location evidence="1 12">Cytoplasm</location>
    </subcellularLocation>
</comment>
<keyword evidence="8 12" id="KW-0963">Cytoplasm</keyword>
<comment type="subunit">
    <text evidence="5">Homohexamer.</text>
</comment>
<keyword evidence="9 12" id="KW-0808">Transferase</keyword>
<dbReference type="Pfam" id="PF01515">
    <property type="entry name" value="PTA_PTB"/>
    <property type="match status" value="1"/>
</dbReference>
<dbReference type="OrthoDB" id="9805787at2"/>
<dbReference type="GO" id="GO:0005737">
    <property type="term" value="C:cytoplasm"/>
    <property type="evidence" value="ECO:0007669"/>
    <property type="project" value="UniProtKB-SubCell"/>
</dbReference>
<dbReference type="InterPro" id="IPR004614">
    <property type="entry name" value="P_AcTrfase"/>
</dbReference>
<keyword evidence="16" id="KW-1185">Reference proteome</keyword>
<dbReference type="PANTHER" id="PTHR43356:SF3">
    <property type="entry name" value="PHOSPHATE ACETYLTRANSFERASE"/>
    <property type="match status" value="1"/>
</dbReference>
<evidence type="ECO:0000313" key="15">
    <source>
        <dbReference type="EMBL" id="TWU56079.1"/>
    </source>
</evidence>
<proteinExistence type="inferred from homology"/>
<dbReference type="InterPro" id="IPR028979">
    <property type="entry name" value="Ser_kin/Pase_Hpr-like_N_sf"/>
</dbReference>
<evidence type="ECO:0000256" key="2">
    <source>
        <dbReference type="ARBA" id="ARBA00004989"/>
    </source>
</evidence>
<comment type="caution">
    <text evidence="15">The sequence shown here is derived from an EMBL/GenBank/DDBJ whole genome shotgun (WGS) entry which is preliminary data.</text>
</comment>
<evidence type="ECO:0000256" key="6">
    <source>
        <dbReference type="ARBA" id="ARBA00012707"/>
    </source>
</evidence>
<dbReference type="InterPro" id="IPR016475">
    <property type="entry name" value="P-Actrans_bac"/>
</dbReference>
<dbReference type="InterPro" id="IPR042113">
    <property type="entry name" value="P_AcTrfase_dom1"/>
</dbReference>
<sequence length="712" mass="77331">MPESLYLATNENATGKRMIALGVMELAVRRFNRVVFFRPVVRESAELDQSIQLMRARYKLPHTAGQMSGVTRTEARKLLAEDRYDELIQRVQQRFKAIQQDADFAVVEGTSFQGLVPELEFELNADFAVNFGCAIMPVYSAHGKSVGDCVQSIQIGNDSLTDHGGHVLATIVNQIDDDKAKSIREAFEETKLGGDEPIYFIPESPLLRQPTLREIQVGLDAKVLNGDEKSLDREVTRLKVAAMQLPGFLERLYSGSLVITPGDRSDIVAGCALACLNSDGPSPAGMVLTGGLAPPEALLRLLRFPGCLPILTTTDDTFTAANRASMVKAEIGINSPRKVESAIGLFERYVDGDELADRLKAPNTASLTPMLFEYSLMQKAREQRVRIVLPEGNEPRILQAVDSLRRRDVADIVLLGDPVAIRATASQVGVNLLAATDQLEDAVTIINPATSPLREEFAKEYFELRKHKGVTMDVARDRMLEVSYFGTMMVRRGLAGGMVSGAIHTTANTIRPAFEFIKTKPGVKVVSSVFLMCLKHSVLVYGDCAVIPNPTAEELSEIGSSSADTARQFGIEPRVAMLSYSTGESGHGEDVERVRKATGLLRSMRPDLPIEGPLQYDAAIDPAVAAAKLPSSEVAGRATVFVFPDLNTGNNTYKAVQRSAGAVAIGPVLQGLRKPVNDLSRGCTVADIVNTVAITAIQAQASTDPMWERSQS</sequence>
<dbReference type="Gene3D" id="3.40.50.10950">
    <property type="match status" value="1"/>
</dbReference>
<comment type="similarity">
    <text evidence="4 12">In the N-terminal section; belongs to the CobB/CobQ family.</text>
</comment>
<dbReference type="EC" id="2.3.1.8" evidence="6 12"/>
<name>A0A5C6F8N0_9BACT</name>
<comment type="domain">
    <text evidence="12">The N-terminal region seems to be important for proper quaternary structure. The C-terminal region contains the substrate-binding site.</text>
</comment>
<dbReference type="SUPFAM" id="SSF52540">
    <property type="entry name" value="P-loop containing nucleoside triphosphate hydrolases"/>
    <property type="match status" value="1"/>
</dbReference>
<evidence type="ECO:0000259" key="13">
    <source>
        <dbReference type="Pfam" id="PF01515"/>
    </source>
</evidence>
<organism evidence="15 16">
    <name type="scientific">Rubripirellula reticaptiva</name>
    <dbReference type="NCBI Taxonomy" id="2528013"/>
    <lineage>
        <taxon>Bacteria</taxon>
        <taxon>Pseudomonadati</taxon>
        <taxon>Planctomycetota</taxon>
        <taxon>Planctomycetia</taxon>
        <taxon>Pirellulales</taxon>
        <taxon>Pirellulaceae</taxon>
        <taxon>Rubripirellula</taxon>
    </lineage>
</organism>
<comment type="function">
    <text evidence="12">Involved in acetate metabolism.</text>
</comment>
<comment type="pathway">
    <text evidence="2 12">Metabolic intermediate biosynthesis; acetyl-CoA biosynthesis; acetyl-CoA from acetate: step 2/2.</text>
</comment>
<dbReference type="Gene3D" id="3.40.50.10750">
    <property type="entry name" value="Isocitrate/Isopropylmalate dehydrogenase-like"/>
    <property type="match status" value="1"/>
</dbReference>
<comment type="catalytic activity">
    <reaction evidence="12">
        <text>acetyl-CoA + phosphate = acetyl phosphate + CoA</text>
        <dbReference type="Rhea" id="RHEA:19521"/>
        <dbReference type="ChEBI" id="CHEBI:22191"/>
        <dbReference type="ChEBI" id="CHEBI:43474"/>
        <dbReference type="ChEBI" id="CHEBI:57287"/>
        <dbReference type="ChEBI" id="CHEBI:57288"/>
        <dbReference type="EC" id="2.3.1.8"/>
    </reaction>
</comment>
<evidence type="ECO:0000256" key="9">
    <source>
        <dbReference type="ARBA" id="ARBA00022679"/>
    </source>
</evidence>
<dbReference type="InterPro" id="IPR002505">
    <property type="entry name" value="PTA_PTB"/>
</dbReference>
<dbReference type="NCBIfam" id="NF004167">
    <property type="entry name" value="PRK05632.1"/>
    <property type="match status" value="1"/>
</dbReference>
<feature type="domain" description="Phosphate acetyl/butaryl transferase" evidence="13">
    <location>
        <begin position="372"/>
        <end position="696"/>
    </location>
</feature>
<dbReference type="InterPro" id="IPR027417">
    <property type="entry name" value="P-loop_NTPase"/>
</dbReference>
<gene>
    <name evidence="15" type="primary">pta</name>
    <name evidence="15" type="ORF">Poly59_23830</name>
</gene>
<dbReference type="SUPFAM" id="SSF53659">
    <property type="entry name" value="Isocitrate/Isopropylmalate dehydrogenase-like"/>
    <property type="match status" value="1"/>
</dbReference>
<dbReference type="Gene3D" id="3.40.50.300">
    <property type="entry name" value="P-loop containing nucleotide triphosphate hydrolases"/>
    <property type="match status" value="1"/>
</dbReference>
<evidence type="ECO:0000256" key="11">
    <source>
        <dbReference type="ARBA" id="ARBA00031108"/>
    </source>
</evidence>
<dbReference type="PANTHER" id="PTHR43356">
    <property type="entry name" value="PHOSPHATE ACETYLTRANSFERASE"/>
    <property type="match status" value="1"/>
</dbReference>
<dbReference type="SUPFAM" id="SSF75138">
    <property type="entry name" value="HprK N-terminal domain-like"/>
    <property type="match status" value="1"/>
</dbReference>
<evidence type="ECO:0000256" key="5">
    <source>
        <dbReference type="ARBA" id="ARBA00011643"/>
    </source>
</evidence>
<dbReference type="Gene3D" id="3.40.1390.20">
    <property type="entry name" value="HprK N-terminal domain-like"/>
    <property type="match status" value="1"/>
</dbReference>
<dbReference type="Proteomes" id="UP000317977">
    <property type="component" value="Unassembled WGS sequence"/>
</dbReference>
<dbReference type="PIRSF" id="PIRSF006107">
    <property type="entry name" value="PhpActrans_proteobac"/>
    <property type="match status" value="1"/>
</dbReference>
<dbReference type="InterPro" id="IPR042112">
    <property type="entry name" value="P_AcTrfase_dom2"/>
</dbReference>
<dbReference type="AlphaFoldDB" id="A0A5C6F8N0"/>
<dbReference type="GO" id="GO:0008959">
    <property type="term" value="F:phosphate acetyltransferase activity"/>
    <property type="evidence" value="ECO:0007669"/>
    <property type="project" value="UniProtKB-EC"/>
</dbReference>
<evidence type="ECO:0000259" key="14">
    <source>
        <dbReference type="Pfam" id="PF07085"/>
    </source>
</evidence>
<evidence type="ECO:0000256" key="7">
    <source>
        <dbReference type="ARBA" id="ARBA00021528"/>
    </source>
</evidence>
<evidence type="ECO:0000313" key="16">
    <source>
        <dbReference type="Proteomes" id="UP000317977"/>
    </source>
</evidence>
<evidence type="ECO:0000256" key="10">
    <source>
        <dbReference type="ARBA" id="ARBA00023315"/>
    </source>
</evidence>
<keyword evidence="10 12" id="KW-0012">Acyltransferase</keyword>
<reference evidence="15 16" key="1">
    <citation type="submission" date="2019-02" db="EMBL/GenBank/DDBJ databases">
        <title>Deep-cultivation of Planctomycetes and their phenomic and genomic characterization uncovers novel biology.</title>
        <authorList>
            <person name="Wiegand S."/>
            <person name="Jogler M."/>
            <person name="Boedeker C."/>
            <person name="Pinto D."/>
            <person name="Vollmers J."/>
            <person name="Rivas-Marin E."/>
            <person name="Kohn T."/>
            <person name="Peeters S.H."/>
            <person name="Heuer A."/>
            <person name="Rast P."/>
            <person name="Oberbeckmann S."/>
            <person name="Bunk B."/>
            <person name="Jeske O."/>
            <person name="Meyerdierks A."/>
            <person name="Storesund J.E."/>
            <person name="Kallscheuer N."/>
            <person name="Luecker S."/>
            <person name="Lage O.M."/>
            <person name="Pohl T."/>
            <person name="Merkel B.J."/>
            <person name="Hornburger P."/>
            <person name="Mueller R.-W."/>
            <person name="Bruemmer F."/>
            <person name="Labrenz M."/>
            <person name="Spormann A.M."/>
            <person name="Op Den Camp H."/>
            <person name="Overmann J."/>
            <person name="Amann R."/>
            <person name="Jetten M.S.M."/>
            <person name="Mascher T."/>
            <person name="Medema M.H."/>
            <person name="Devos D.P."/>
            <person name="Kaster A.-K."/>
            <person name="Ovreas L."/>
            <person name="Rohde M."/>
            <person name="Galperin M.Y."/>
            <person name="Jogler C."/>
        </authorList>
    </citation>
    <scope>NUCLEOTIDE SEQUENCE [LARGE SCALE GENOMIC DNA]</scope>
    <source>
        <strain evidence="15 16">Poly59</strain>
    </source>
</reference>
<dbReference type="RefSeq" id="WP_146534142.1">
    <property type="nucleotide sequence ID" value="NZ_SJPX01000002.1"/>
</dbReference>
<dbReference type="NCBIfam" id="NF007233">
    <property type="entry name" value="PRK09653.1"/>
    <property type="match status" value="1"/>
</dbReference>
<evidence type="ECO:0000256" key="3">
    <source>
        <dbReference type="ARBA" id="ARBA00008756"/>
    </source>
</evidence>
<evidence type="ECO:0000256" key="4">
    <source>
        <dbReference type="ARBA" id="ARBA00009786"/>
    </source>
</evidence>
<evidence type="ECO:0000256" key="8">
    <source>
        <dbReference type="ARBA" id="ARBA00022490"/>
    </source>
</evidence>
<dbReference type="UniPathway" id="UPA00340">
    <property type="reaction ID" value="UER00459"/>
</dbReference>
<dbReference type="Pfam" id="PF07085">
    <property type="entry name" value="DRTGG"/>
    <property type="match status" value="1"/>
</dbReference>
<dbReference type="NCBIfam" id="TIGR00651">
    <property type="entry name" value="pta"/>
    <property type="match status" value="1"/>
</dbReference>
<dbReference type="FunFam" id="3.40.50.10750:FF:000001">
    <property type="entry name" value="Phosphate acetyltransferase"/>
    <property type="match status" value="1"/>
</dbReference>
<evidence type="ECO:0000256" key="12">
    <source>
        <dbReference type="PIRNR" id="PIRNR006107"/>
    </source>
</evidence>
<dbReference type="GO" id="GO:0006085">
    <property type="term" value="P:acetyl-CoA biosynthetic process"/>
    <property type="evidence" value="ECO:0007669"/>
    <property type="project" value="UniProtKB-UniPathway"/>
</dbReference>